<organism evidence="1 3">
    <name type="scientific">Trichuris suis</name>
    <name type="common">pig whipworm</name>
    <dbReference type="NCBI Taxonomy" id="68888"/>
    <lineage>
        <taxon>Eukaryota</taxon>
        <taxon>Metazoa</taxon>
        <taxon>Ecdysozoa</taxon>
        <taxon>Nematoda</taxon>
        <taxon>Enoplea</taxon>
        <taxon>Dorylaimia</taxon>
        <taxon>Trichinellida</taxon>
        <taxon>Trichuridae</taxon>
        <taxon>Trichuris</taxon>
    </lineage>
</organism>
<dbReference type="EMBL" id="KL363283">
    <property type="protein sequence ID" value="KFD48811.1"/>
    <property type="molecule type" value="Genomic_DNA"/>
</dbReference>
<proteinExistence type="predicted"/>
<reference evidence="1 3" key="1">
    <citation type="journal article" date="2014" name="Nat. Genet.">
        <title>Genome and transcriptome of the porcine whipworm Trichuris suis.</title>
        <authorList>
            <person name="Jex A.R."/>
            <person name="Nejsum P."/>
            <person name="Schwarz E.M."/>
            <person name="Hu L."/>
            <person name="Young N.D."/>
            <person name="Hall R.S."/>
            <person name="Korhonen P.K."/>
            <person name="Liao S."/>
            <person name="Thamsborg S."/>
            <person name="Xia J."/>
            <person name="Xu P."/>
            <person name="Wang S."/>
            <person name="Scheerlinck J.P."/>
            <person name="Hofmann A."/>
            <person name="Sternberg P.W."/>
            <person name="Wang J."/>
            <person name="Gasser R.B."/>
        </authorList>
    </citation>
    <scope>NUCLEOTIDE SEQUENCE [LARGE SCALE GENOMIC DNA]</scope>
    <source>
        <strain evidence="2">DCEP-RM93F</strain>
        <strain evidence="1">DCEP-RM93M</strain>
    </source>
</reference>
<name>A0A085LV15_9BILA</name>
<dbReference type="EMBL" id="KL367496">
    <property type="protein sequence ID" value="KFD69380.1"/>
    <property type="molecule type" value="Genomic_DNA"/>
</dbReference>
<dbReference type="AlphaFoldDB" id="A0A085LV15"/>
<protein>
    <submittedName>
        <fullName evidence="1">Uncharacterized protein</fullName>
    </submittedName>
</protein>
<evidence type="ECO:0000313" key="1">
    <source>
        <dbReference type="EMBL" id="KFD48811.1"/>
    </source>
</evidence>
<evidence type="ECO:0000313" key="2">
    <source>
        <dbReference type="EMBL" id="KFD69380.1"/>
    </source>
</evidence>
<evidence type="ECO:0000313" key="3">
    <source>
        <dbReference type="Proteomes" id="UP000030764"/>
    </source>
</evidence>
<accession>A0A085LV15</accession>
<keyword evidence="3" id="KW-1185">Reference proteome</keyword>
<sequence length="90" mass="10714">MQFRFMMKTELIRPRKLDVSNYETDALHDLFVTELKRLLTVREHEHQSCGLNTVHEDVEYSNFINDIADTFEACDLHMAQQRTLDCNRPK</sequence>
<gene>
    <name evidence="1" type="ORF">M513_10295</name>
    <name evidence="2" type="ORF">M514_10295</name>
</gene>
<dbReference type="Proteomes" id="UP000030764">
    <property type="component" value="Unassembled WGS sequence"/>
</dbReference>
<dbReference type="Proteomes" id="UP000030758">
    <property type="component" value="Unassembled WGS sequence"/>
</dbReference>